<dbReference type="Proteomes" id="UP000028680">
    <property type="component" value="Chromosome"/>
</dbReference>
<keyword evidence="2" id="KW-1185">Reference proteome</keyword>
<name>A0AAN0RIB4_9RHOB</name>
<evidence type="ECO:0008006" key="3">
    <source>
        <dbReference type="Google" id="ProtNLM"/>
    </source>
</evidence>
<protein>
    <recommendedName>
        <fullName evidence="3">Glycosyltransferase</fullName>
    </recommendedName>
</protein>
<evidence type="ECO:0000313" key="2">
    <source>
        <dbReference type="Proteomes" id="UP000028680"/>
    </source>
</evidence>
<accession>A0AAN0RIB4</accession>
<dbReference type="EMBL" id="CP003984">
    <property type="protein sequence ID" value="AII86713.1"/>
    <property type="molecule type" value="Genomic_DNA"/>
</dbReference>
<dbReference type="SUPFAM" id="SSF53448">
    <property type="entry name" value="Nucleotide-diphospho-sugar transferases"/>
    <property type="match status" value="1"/>
</dbReference>
<dbReference type="RefSeq" id="WP_044049535.1">
    <property type="nucleotide sequence ID" value="NZ_CP003984.1"/>
</dbReference>
<evidence type="ECO:0000313" key="1">
    <source>
        <dbReference type="EMBL" id="AII86713.1"/>
    </source>
</evidence>
<dbReference type="AlphaFoldDB" id="A0AAN0RIB4"/>
<dbReference type="KEGG" id="ptp:RCA23_c11650"/>
<proteinExistence type="predicted"/>
<sequence length="254" mass="29630">MKHAILTIKWGTEFSSEHVNILFRAAKDMSSLDFQFICMTDDPKGLDENIVNLPIPMSGLDAFPKTEGAWPKLCLFHPELAEKLEITVFLDIDTVLTGNIDPFFDDPGETLRMLSCGPRWRNFDPSFEPVGATGVFTYRPSFHTNIFDAFRKDPEAAYNNNDVEQGFVAAHARKKDYYPLEWIQSFKYHLRRQYLMDIFVPPLKPAPETLMVAFHGFPRPHFVADKTSRWARFPRCGLQRPKWLIEYWDKYKER</sequence>
<reference evidence="1 2" key="1">
    <citation type="journal article" date="2014" name="ISME J.">
        <title>Adaptation of an abundant Roseobacter RCA organism to pelagic systems revealed by genomic and transcriptomic analyses.</title>
        <authorList>
            <person name="Voget S."/>
            <person name="Wemheuer B."/>
            <person name="Brinkhoff T."/>
            <person name="Vollmers J."/>
            <person name="Dietrich S."/>
            <person name="Giebel H.A."/>
            <person name="Beardsley C."/>
            <person name="Sardemann C."/>
            <person name="Bakenhus I."/>
            <person name="Billerbeck S."/>
            <person name="Daniel R."/>
            <person name="Simon M."/>
        </authorList>
    </citation>
    <scope>NUCLEOTIDE SEQUENCE [LARGE SCALE GENOMIC DNA]</scope>
    <source>
        <strain evidence="1 2">RCA23</strain>
    </source>
</reference>
<dbReference type="Gene3D" id="3.90.550.10">
    <property type="entry name" value="Spore Coat Polysaccharide Biosynthesis Protein SpsA, Chain A"/>
    <property type="match status" value="1"/>
</dbReference>
<gene>
    <name evidence="1" type="ORF">RCA23_c11650</name>
</gene>
<dbReference type="InterPro" id="IPR029044">
    <property type="entry name" value="Nucleotide-diphossugar_trans"/>
</dbReference>
<organism evidence="1 2">
    <name type="scientific">Planktomarina temperata RCA23</name>
    <dbReference type="NCBI Taxonomy" id="666509"/>
    <lineage>
        <taxon>Bacteria</taxon>
        <taxon>Pseudomonadati</taxon>
        <taxon>Pseudomonadota</taxon>
        <taxon>Alphaproteobacteria</taxon>
        <taxon>Rhodobacterales</taxon>
        <taxon>Paracoccaceae</taxon>
        <taxon>Planktomarina</taxon>
    </lineage>
</organism>